<reference evidence="2 3" key="1">
    <citation type="submission" date="2024-01" db="EMBL/GenBank/DDBJ databases">
        <authorList>
            <person name="Waweru B."/>
        </authorList>
    </citation>
    <scope>NUCLEOTIDE SEQUENCE [LARGE SCALE GENOMIC DNA]</scope>
</reference>
<gene>
    <name evidence="2" type="ORF">DCAF_LOCUS5952</name>
</gene>
<keyword evidence="3" id="KW-1185">Reference proteome</keyword>
<evidence type="ECO:0000256" key="1">
    <source>
        <dbReference type="SAM" id="MobiDB-lite"/>
    </source>
</evidence>
<comment type="caution">
    <text evidence="2">The sequence shown here is derived from an EMBL/GenBank/DDBJ whole genome shotgun (WGS) entry which is preliminary data.</text>
</comment>
<sequence length="74" mass="7430">MGRGKGVGATAGNSGVENVDVGGGSNVGSGRSNVNSKGRGASRVVVRVLAVQEEEVVPRIGPKVLEMLLKDLSA</sequence>
<organism evidence="2 3">
    <name type="scientific">Dovyalis caffra</name>
    <dbReference type="NCBI Taxonomy" id="77055"/>
    <lineage>
        <taxon>Eukaryota</taxon>
        <taxon>Viridiplantae</taxon>
        <taxon>Streptophyta</taxon>
        <taxon>Embryophyta</taxon>
        <taxon>Tracheophyta</taxon>
        <taxon>Spermatophyta</taxon>
        <taxon>Magnoliopsida</taxon>
        <taxon>eudicotyledons</taxon>
        <taxon>Gunneridae</taxon>
        <taxon>Pentapetalae</taxon>
        <taxon>rosids</taxon>
        <taxon>fabids</taxon>
        <taxon>Malpighiales</taxon>
        <taxon>Salicaceae</taxon>
        <taxon>Flacourtieae</taxon>
        <taxon>Dovyalis</taxon>
    </lineage>
</organism>
<dbReference type="AlphaFoldDB" id="A0AAV1R394"/>
<evidence type="ECO:0000313" key="2">
    <source>
        <dbReference type="EMBL" id="CAK7328231.1"/>
    </source>
</evidence>
<dbReference type="Proteomes" id="UP001314170">
    <property type="component" value="Unassembled WGS sequence"/>
</dbReference>
<feature type="region of interest" description="Disordered" evidence="1">
    <location>
        <begin position="1"/>
        <end position="39"/>
    </location>
</feature>
<evidence type="ECO:0000313" key="3">
    <source>
        <dbReference type="Proteomes" id="UP001314170"/>
    </source>
</evidence>
<name>A0AAV1R394_9ROSI</name>
<evidence type="ECO:0008006" key="4">
    <source>
        <dbReference type="Google" id="ProtNLM"/>
    </source>
</evidence>
<proteinExistence type="predicted"/>
<dbReference type="EMBL" id="CAWUPB010000893">
    <property type="protein sequence ID" value="CAK7328231.1"/>
    <property type="molecule type" value="Genomic_DNA"/>
</dbReference>
<accession>A0AAV1R394</accession>
<protein>
    <recommendedName>
        <fullName evidence="4">Histone H2A</fullName>
    </recommendedName>
</protein>
<feature type="compositionally biased region" description="Low complexity" evidence="1">
    <location>
        <begin position="28"/>
        <end position="39"/>
    </location>
</feature>